<evidence type="ECO:0000313" key="2">
    <source>
        <dbReference type="EMBL" id="MPM77269.1"/>
    </source>
</evidence>
<evidence type="ECO:0008006" key="3">
    <source>
        <dbReference type="Google" id="ProtNLM"/>
    </source>
</evidence>
<dbReference type="InterPro" id="IPR036679">
    <property type="entry name" value="FlgN-like_sf"/>
</dbReference>
<reference evidence="2" key="1">
    <citation type="submission" date="2019-08" db="EMBL/GenBank/DDBJ databases">
        <authorList>
            <person name="Kucharzyk K."/>
            <person name="Murdoch R.W."/>
            <person name="Higgins S."/>
            <person name="Loffler F."/>
        </authorList>
    </citation>
    <scope>NUCLEOTIDE SEQUENCE</scope>
</reference>
<dbReference type="Pfam" id="PF05130">
    <property type="entry name" value="FlgN"/>
    <property type="match status" value="1"/>
</dbReference>
<protein>
    <recommendedName>
        <fullName evidence="3">FlgN protein</fullName>
    </recommendedName>
</protein>
<dbReference type="Gene3D" id="1.20.58.300">
    <property type="entry name" value="FlgN-like"/>
    <property type="match status" value="1"/>
</dbReference>
<comment type="caution">
    <text evidence="2">The sequence shown here is derived from an EMBL/GenBank/DDBJ whole genome shotgun (WGS) entry which is preliminary data.</text>
</comment>
<gene>
    <name evidence="2" type="ORF">SDC9_124270</name>
</gene>
<sequence>MEEQTSALTALLCKLTLNLQRIAALEDIKTKVLIKGSAEELGALLNAQQPLIMQSYNLERQRTKLQESMGMEKDEMLRITENPAPGDETRLADSYRELKKAIKELHRLGTHNGQVLRTRIDTKKNLLRILGADTTLPTYTR</sequence>
<proteinExistence type="predicted"/>
<dbReference type="AlphaFoldDB" id="A0A645CK04"/>
<keyword evidence="1" id="KW-1005">Bacterial flagellum biogenesis</keyword>
<dbReference type="GO" id="GO:0044780">
    <property type="term" value="P:bacterial-type flagellum assembly"/>
    <property type="evidence" value="ECO:0007669"/>
    <property type="project" value="InterPro"/>
</dbReference>
<dbReference type="InterPro" id="IPR007809">
    <property type="entry name" value="FlgN-like"/>
</dbReference>
<accession>A0A645CK04</accession>
<dbReference type="EMBL" id="VSSQ01027831">
    <property type="protein sequence ID" value="MPM77269.1"/>
    <property type="molecule type" value="Genomic_DNA"/>
</dbReference>
<evidence type="ECO:0000256" key="1">
    <source>
        <dbReference type="ARBA" id="ARBA00022795"/>
    </source>
</evidence>
<dbReference type="SUPFAM" id="SSF140566">
    <property type="entry name" value="FlgN-like"/>
    <property type="match status" value="1"/>
</dbReference>
<organism evidence="2">
    <name type="scientific">bioreactor metagenome</name>
    <dbReference type="NCBI Taxonomy" id="1076179"/>
    <lineage>
        <taxon>unclassified sequences</taxon>
        <taxon>metagenomes</taxon>
        <taxon>ecological metagenomes</taxon>
    </lineage>
</organism>
<name>A0A645CK04_9ZZZZ</name>